<keyword evidence="2" id="KW-1185">Reference proteome</keyword>
<sequence length="91" mass="10581">MVYTLSKFADDMKLGVLTDIPEDCVAIQWGLDRLENWAERNTMKFKKGESRVLHLERNNPKYQYRLGAELPESSSDETDLEVLVDDRLTMT</sequence>
<reference evidence="1" key="1">
    <citation type="submission" date="2019-10" db="EMBL/GenBank/DDBJ databases">
        <authorList>
            <person name="Soares A.E.R."/>
            <person name="Aleixo A."/>
            <person name="Schneider P."/>
            <person name="Miyaki C.Y."/>
            <person name="Schneider M.P."/>
            <person name="Mello C."/>
            <person name="Vasconcelos A.T.R."/>
        </authorList>
    </citation>
    <scope>NUCLEOTIDE SEQUENCE</scope>
    <source>
        <tissue evidence="1">Muscle</tissue>
    </source>
</reference>
<comment type="caution">
    <text evidence="1">The sequence shown here is derived from an EMBL/GenBank/DDBJ whole genome shotgun (WGS) entry which is preliminary data.</text>
</comment>
<accession>A0ABQ9DQD5</accession>
<name>A0ABQ9DQD5_9PASS</name>
<proteinExistence type="predicted"/>
<evidence type="ECO:0000313" key="1">
    <source>
        <dbReference type="EMBL" id="KAJ7423509.1"/>
    </source>
</evidence>
<dbReference type="Proteomes" id="UP001145742">
    <property type="component" value="Unassembled WGS sequence"/>
</dbReference>
<dbReference type="PANTHER" id="PTHR33332">
    <property type="entry name" value="REVERSE TRANSCRIPTASE DOMAIN-CONTAINING PROTEIN"/>
    <property type="match status" value="1"/>
</dbReference>
<evidence type="ECO:0000313" key="2">
    <source>
        <dbReference type="Proteomes" id="UP001145742"/>
    </source>
</evidence>
<organism evidence="1 2">
    <name type="scientific">Willisornis vidua</name>
    <name type="common">Xingu scale-backed antbird</name>
    <dbReference type="NCBI Taxonomy" id="1566151"/>
    <lineage>
        <taxon>Eukaryota</taxon>
        <taxon>Metazoa</taxon>
        <taxon>Chordata</taxon>
        <taxon>Craniata</taxon>
        <taxon>Vertebrata</taxon>
        <taxon>Euteleostomi</taxon>
        <taxon>Archelosauria</taxon>
        <taxon>Archosauria</taxon>
        <taxon>Dinosauria</taxon>
        <taxon>Saurischia</taxon>
        <taxon>Theropoda</taxon>
        <taxon>Coelurosauria</taxon>
        <taxon>Aves</taxon>
        <taxon>Neognathae</taxon>
        <taxon>Neoaves</taxon>
        <taxon>Telluraves</taxon>
        <taxon>Australaves</taxon>
        <taxon>Passeriformes</taxon>
        <taxon>Thamnophilidae</taxon>
        <taxon>Willisornis</taxon>
    </lineage>
</organism>
<protein>
    <submittedName>
        <fullName evidence="1">Rna-directed dna polymerase from mobile element jockey-like</fullName>
    </submittedName>
</protein>
<gene>
    <name evidence="1" type="ORF">WISP_33460</name>
</gene>
<dbReference type="EMBL" id="WHWB01032824">
    <property type="protein sequence ID" value="KAJ7423509.1"/>
    <property type="molecule type" value="Genomic_DNA"/>
</dbReference>